<organism evidence="1 2">
    <name type="scientific">Sphingomonas abietis</name>
    <dbReference type="NCBI Taxonomy" id="3012344"/>
    <lineage>
        <taxon>Bacteria</taxon>
        <taxon>Pseudomonadati</taxon>
        <taxon>Pseudomonadota</taxon>
        <taxon>Alphaproteobacteria</taxon>
        <taxon>Sphingomonadales</taxon>
        <taxon>Sphingomonadaceae</taxon>
        <taxon>Sphingomonas</taxon>
    </lineage>
</organism>
<evidence type="ECO:0008006" key="3">
    <source>
        <dbReference type="Google" id="ProtNLM"/>
    </source>
</evidence>
<evidence type="ECO:0000313" key="1">
    <source>
        <dbReference type="EMBL" id="WBO24494.1"/>
    </source>
</evidence>
<name>A0ABY7NX55_9SPHN</name>
<proteinExistence type="predicted"/>
<reference evidence="1 2" key="1">
    <citation type="submission" date="2022-12" db="EMBL/GenBank/DDBJ databases">
        <title>Sphingomonas abieness sp. nov., an endophytic bacterium isolated from Abies koreana.</title>
        <authorList>
            <person name="Jiang L."/>
            <person name="Lee J."/>
        </authorList>
    </citation>
    <scope>NUCLEOTIDE SEQUENCE [LARGE SCALE GENOMIC DNA]</scope>
    <source>
        <strain evidence="2">PAMB 00755</strain>
    </source>
</reference>
<protein>
    <recommendedName>
        <fullName evidence="3">Nucleotidyltransferase</fullName>
    </recommendedName>
</protein>
<dbReference type="RefSeq" id="WP_270079114.1">
    <property type="nucleotide sequence ID" value="NZ_CP115174.1"/>
</dbReference>
<keyword evidence="2" id="KW-1185">Reference proteome</keyword>
<dbReference type="Proteomes" id="UP001210865">
    <property type="component" value="Chromosome"/>
</dbReference>
<sequence>MYATGPFYNEIYNPEALMARVGHLSRSQRRDIEHITRIIRVSFDGAGILHPKPRITKIMLTGRYARRTWGEEEDPLTTPAYDVWIIVNDRLLSRKRLWQATTARLEAELGDRCRVNLSFTSAAALKAGKRNGDEYILERMRSSITLYRAKRDDPISRKGKSAGTWAEALASYEAGQAAFLPASATFRDADRDYFAAVAEHRDGKPISEDRARQIHATLEAATAEEKRLGTIAHGAGLALLHTPAPDLGAVIRKLELVRDEGDSDDHAIVSILADVRWIARRLAEQRRRP</sequence>
<evidence type="ECO:0000313" key="2">
    <source>
        <dbReference type="Proteomes" id="UP001210865"/>
    </source>
</evidence>
<accession>A0ABY7NX55</accession>
<dbReference type="EMBL" id="CP115174">
    <property type="protein sequence ID" value="WBO24494.1"/>
    <property type="molecule type" value="Genomic_DNA"/>
</dbReference>
<gene>
    <name evidence="1" type="ORF">PBT88_10520</name>
</gene>